<evidence type="ECO:0000313" key="1">
    <source>
        <dbReference type="EMBL" id="KAJ8005548.1"/>
    </source>
</evidence>
<proteinExistence type="predicted"/>
<sequence length="250" mass="26964">MMLYKVLAIWVFTVLPLVLPTGDCTQIIGGTEVTPHSLPYMALLHGKYMCGGMLINSQWVLTAAHCGETTEVFLGVHKRSVSSSSIKVKRNVPHPDYKNVKGGNDIMLVQLITSVGQTGKVKVMPLPKPADDIGGGTKCFVAGWGLNEANILSDVLLSANVSVIDRKKCNSAEYYNCNPVITDNMLCAGYDKDPADACQGDSGGPLVCGGELRGVVSFGSECGSKKYPGVYTFISKYDEWIKKTIKNYSV</sequence>
<organism evidence="1 2">
    <name type="scientific">Dallia pectoralis</name>
    <name type="common">Alaska blackfish</name>
    <dbReference type="NCBI Taxonomy" id="75939"/>
    <lineage>
        <taxon>Eukaryota</taxon>
        <taxon>Metazoa</taxon>
        <taxon>Chordata</taxon>
        <taxon>Craniata</taxon>
        <taxon>Vertebrata</taxon>
        <taxon>Euteleostomi</taxon>
        <taxon>Actinopterygii</taxon>
        <taxon>Neopterygii</taxon>
        <taxon>Teleostei</taxon>
        <taxon>Protacanthopterygii</taxon>
        <taxon>Esociformes</taxon>
        <taxon>Umbridae</taxon>
        <taxon>Dallia</taxon>
    </lineage>
</organism>
<accession>A0ACC2GPC3</accession>
<name>A0ACC2GPC3_DALPE</name>
<keyword evidence="2" id="KW-1185">Reference proteome</keyword>
<comment type="caution">
    <text evidence="1">The sequence shown here is derived from an EMBL/GenBank/DDBJ whole genome shotgun (WGS) entry which is preliminary data.</text>
</comment>
<dbReference type="Proteomes" id="UP001157502">
    <property type="component" value="Chromosome 10"/>
</dbReference>
<evidence type="ECO:0000313" key="2">
    <source>
        <dbReference type="Proteomes" id="UP001157502"/>
    </source>
</evidence>
<reference evidence="1" key="1">
    <citation type="submission" date="2021-05" db="EMBL/GenBank/DDBJ databases">
        <authorList>
            <person name="Pan Q."/>
            <person name="Jouanno E."/>
            <person name="Zahm M."/>
            <person name="Klopp C."/>
            <person name="Cabau C."/>
            <person name="Louis A."/>
            <person name="Berthelot C."/>
            <person name="Parey E."/>
            <person name="Roest Crollius H."/>
            <person name="Montfort J."/>
            <person name="Robinson-Rechavi M."/>
            <person name="Bouchez O."/>
            <person name="Lampietro C."/>
            <person name="Lopez Roques C."/>
            <person name="Donnadieu C."/>
            <person name="Postlethwait J."/>
            <person name="Bobe J."/>
            <person name="Dillon D."/>
            <person name="Chandos A."/>
            <person name="von Hippel F."/>
            <person name="Guiguen Y."/>
        </authorList>
    </citation>
    <scope>NUCLEOTIDE SEQUENCE</scope>
    <source>
        <strain evidence="1">YG-Jan2019</strain>
    </source>
</reference>
<dbReference type="EMBL" id="CM055737">
    <property type="protein sequence ID" value="KAJ8005548.1"/>
    <property type="molecule type" value="Genomic_DNA"/>
</dbReference>
<protein>
    <submittedName>
        <fullName evidence="1">Uncharacterized protein</fullName>
    </submittedName>
</protein>
<gene>
    <name evidence="1" type="ORF">DPEC_G00119090</name>
</gene>